<name>A0A975BIG3_9BACT</name>
<dbReference type="Pfam" id="PF00571">
    <property type="entry name" value="CBS"/>
    <property type="match status" value="1"/>
</dbReference>
<keyword evidence="5 7" id="KW-0129">CBS domain</keyword>
<dbReference type="EMBL" id="CP061800">
    <property type="protein sequence ID" value="QTA86122.1"/>
    <property type="molecule type" value="Genomic_DNA"/>
</dbReference>
<evidence type="ECO:0000313" key="14">
    <source>
        <dbReference type="Proteomes" id="UP000663722"/>
    </source>
</evidence>
<feature type="transmembrane region" description="Helical" evidence="10">
    <location>
        <begin position="6"/>
        <end position="33"/>
    </location>
</feature>
<evidence type="ECO:0000256" key="3">
    <source>
        <dbReference type="ARBA" id="ARBA00022737"/>
    </source>
</evidence>
<feature type="domain" description="CBS" evidence="11">
    <location>
        <begin position="263"/>
        <end position="321"/>
    </location>
</feature>
<keyword evidence="4 8" id="KW-1133">Transmembrane helix</keyword>
<evidence type="ECO:0000256" key="7">
    <source>
        <dbReference type="PROSITE-ProRule" id="PRU00703"/>
    </source>
</evidence>
<keyword evidence="2 8" id="KW-0812">Transmembrane</keyword>
<dbReference type="PANTHER" id="PTHR22777">
    <property type="entry name" value="HEMOLYSIN-RELATED"/>
    <property type="match status" value="1"/>
</dbReference>
<dbReference type="Pfam" id="PF01595">
    <property type="entry name" value="CNNM"/>
    <property type="match status" value="1"/>
</dbReference>
<organism evidence="13 14">
    <name type="scientific">Desulfonema magnum</name>
    <dbReference type="NCBI Taxonomy" id="45655"/>
    <lineage>
        <taxon>Bacteria</taxon>
        <taxon>Pseudomonadati</taxon>
        <taxon>Thermodesulfobacteriota</taxon>
        <taxon>Desulfobacteria</taxon>
        <taxon>Desulfobacterales</taxon>
        <taxon>Desulfococcaceae</taxon>
        <taxon>Desulfonema</taxon>
    </lineage>
</organism>
<feature type="transmembrane region" description="Helical" evidence="10">
    <location>
        <begin position="119"/>
        <end position="140"/>
    </location>
</feature>
<feature type="transmembrane region" description="Helical" evidence="10">
    <location>
        <begin position="54"/>
        <end position="76"/>
    </location>
</feature>
<accession>A0A975BIG3</accession>
<dbReference type="InterPro" id="IPR044751">
    <property type="entry name" value="Ion_transp-like_CBS"/>
</dbReference>
<evidence type="ECO:0000313" key="13">
    <source>
        <dbReference type="EMBL" id="QTA86122.1"/>
    </source>
</evidence>
<dbReference type="PROSITE" id="PS51371">
    <property type="entry name" value="CBS"/>
    <property type="match status" value="1"/>
</dbReference>
<dbReference type="CDD" id="cd04590">
    <property type="entry name" value="CBS_pair_CorC_HlyC_assoc"/>
    <property type="match status" value="1"/>
</dbReference>
<evidence type="ECO:0000256" key="9">
    <source>
        <dbReference type="SAM" id="MobiDB-lite"/>
    </source>
</evidence>
<evidence type="ECO:0000256" key="10">
    <source>
        <dbReference type="SAM" id="Phobius"/>
    </source>
</evidence>
<evidence type="ECO:0000259" key="11">
    <source>
        <dbReference type="PROSITE" id="PS51371"/>
    </source>
</evidence>
<protein>
    <submittedName>
        <fullName evidence="13">CNNM and CBS domains-containing protein</fullName>
    </submittedName>
</protein>
<dbReference type="Gene3D" id="3.10.580.10">
    <property type="entry name" value="CBS-domain"/>
    <property type="match status" value="1"/>
</dbReference>
<evidence type="ECO:0000256" key="8">
    <source>
        <dbReference type="PROSITE-ProRule" id="PRU01193"/>
    </source>
</evidence>
<dbReference type="KEGG" id="dmm:dnm_021400"/>
<gene>
    <name evidence="13" type="ORF">dnm_021400</name>
</gene>
<feature type="domain" description="CNNM transmembrane" evidence="12">
    <location>
        <begin position="1"/>
        <end position="179"/>
    </location>
</feature>
<evidence type="ECO:0000256" key="1">
    <source>
        <dbReference type="ARBA" id="ARBA00004141"/>
    </source>
</evidence>
<dbReference type="RefSeq" id="WP_207681887.1">
    <property type="nucleotide sequence ID" value="NZ_CP061800.1"/>
</dbReference>
<feature type="region of interest" description="Disordered" evidence="9">
    <location>
        <begin position="356"/>
        <end position="401"/>
    </location>
</feature>
<evidence type="ECO:0000256" key="2">
    <source>
        <dbReference type="ARBA" id="ARBA00022692"/>
    </source>
</evidence>
<keyword evidence="14" id="KW-1185">Reference proteome</keyword>
<dbReference type="PROSITE" id="PS51846">
    <property type="entry name" value="CNNM"/>
    <property type="match status" value="1"/>
</dbReference>
<evidence type="ECO:0000256" key="6">
    <source>
        <dbReference type="ARBA" id="ARBA00023136"/>
    </source>
</evidence>
<comment type="subcellular location">
    <subcellularLocation>
        <location evidence="1">Membrane</location>
        <topology evidence="1">Multi-pass membrane protein</topology>
    </subcellularLocation>
</comment>
<keyword evidence="6 8" id="KW-0472">Membrane</keyword>
<proteinExistence type="predicted"/>
<evidence type="ECO:0000259" key="12">
    <source>
        <dbReference type="PROSITE" id="PS51846"/>
    </source>
</evidence>
<dbReference type="PANTHER" id="PTHR22777:SF4">
    <property type="entry name" value="UPF0053 PROTEIN SLL1254"/>
    <property type="match status" value="1"/>
</dbReference>
<dbReference type="Proteomes" id="UP000663722">
    <property type="component" value="Chromosome"/>
</dbReference>
<feature type="transmembrane region" description="Helical" evidence="10">
    <location>
        <begin position="88"/>
        <end position="107"/>
    </location>
</feature>
<dbReference type="InterPro" id="IPR046342">
    <property type="entry name" value="CBS_dom_sf"/>
</dbReference>
<reference evidence="13" key="1">
    <citation type="journal article" date="2021" name="Microb. Physiol.">
        <title>Proteogenomic Insights into the Physiology of Marine, Sulfate-Reducing, Filamentous Desulfonema limicola and Desulfonema magnum.</title>
        <authorList>
            <person name="Schnaars V."/>
            <person name="Wohlbrand L."/>
            <person name="Scheve S."/>
            <person name="Hinrichs C."/>
            <person name="Reinhardt R."/>
            <person name="Rabus R."/>
        </authorList>
    </citation>
    <scope>NUCLEOTIDE SEQUENCE</scope>
    <source>
        <strain evidence="13">4be13</strain>
    </source>
</reference>
<keyword evidence="3" id="KW-0677">Repeat</keyword>
<evidence type="ECO:0000256" key="5">
    <source>
        <dbReference type="ARBA" id="ARBA00023122"/>
    </source>
</evidence>
<dbReference type="GO" id="GO:0005886">
    <property type="term" value="C:plasma membrane"/>
    <property type="evidence" value="ECO:0007669"/>
    <property type="project" value="TreeGrafter"/>
</dbReference>
<dbReference type="AlphaFoldDB" id="A0A975BIG3"/>
<dbReference type="InterPro" id="IPR000644">
    <property type="entry name" value="CBS_dom"/>
</dbReference>
<evidence type="ECO:0000256" key="4">
    <source>
        <dbReference type="ARBA" id="ARBA00022989"/>
    </source>
</evidence>
<sequence>MLLLILYVSIALIFSFFCSIAEAVLLSVTSPYIASLEQKGKRTGKLLRKLKDDVNRPLAAILTLNTIAHTFGAAGVGAEAAVIFGNEYIGVISAVMTLSILIFSEIIPKTLGASYWRQLAPVVATFLRYLVWILFPLVFLSQTLTKRLSKSSELKGFSREEFAAMADLGAREGQLAVKESRILKNLFRLSSTKIKSIMTPRTVVFALQQNISIDNFFEQHYQTPFSRIPIYNRDRDDITGFVLKDDILLAQARDMHNSQLHEFKRDIKAVPSTDSVSELFEFLLDRREHIVLVVDEYGGMEGIVTLEDVVETLLGLEIVDEADKTVDMQALARALWEKRARNIGLIADEVNQTSGGEAIKPVENAEISDERSEADAPAENTEISERNEPSENADVNQAIEK</sequence>
<dbReference type="InterPro" id="IPR002550">
    <property type="entry name" value="CNNM"/>
</dbReference>
<dbReference type="SUPFAM" id="SSF54631">
    <property type="entry name" value="CBS-domain pair"/>
    <property type="match status" value="1"/>
</dbReference>